<dbReference type="EMBL" id="SLWS01000002">
    <property type="protein sequence ID" value="TCO62459.1"/>
    <property type="molecule type" value="Genomic_DNA"/>
</dbReference>
<comment type="caution">
    <text evidence="3">The sequence shown here is derived from an EMBL/GenBank/DDBJ whole genome shotgun (WGS) entry which is preliminary data.</text>
</comment>
<feature type="domain" description="DUF4350" evidence="2">
    <location>
        <begin position="59"/>
        <end position="217"/>
    </location>
</feature>
<accession>A0A4R2JYV9</accession>
<dbReference type="Pfam" id="PF14258">
    <property type="entry name" value="DUF4350"/>
    <property type="match status" value="1"/>
</dbReference>
<dbReference type="AlphaFoldDB" id="A0A4R2JYV9"/>
<keyword evidence="1" id="KW-0812">Transmembrane</keyword>
<evidence type="ECO:0000256" key="1">
    <source>
        <dbReference type="SAM" id="Phobius"/>
    </source>
</evidence>
<evidence type="ECO:0000313" key="4">
    <source>
        <dbReference type="Proteomes" id="UP000295680"/>
    </source>
</evidence>
<organism evidence="3 4">
    <name type="scientific">Actinocrispum wychmicini</name>
    <dbReference type="NCBI Taxonomy" id="1213861"/>
    <lineage>
        <taxon>Bacteria</taxon>
        <taxon>Bacillati</taxon>
        <taxon>Actinomycetota</taxon>
        <taxon>Actinomycetes</taxon>
        <taxon>Pseudonocardiales</taxon>
        <taxon>Pseudonocardiaceae</taxon>
        <taxon>Actinocrispum</taxon>
    </lineage>
</organism>
<feature type="transmembrane region" description="Helical" evidence="1">
    <location>
        <begin position="249"/>
        <end position="267"/>
    </location>
</feature>
<proteinExistence type="predicted"/>
<protein>
    <submittedName>
        <fullName evidence="3">Uncharacterized protein DUF4350</fullName>
    </submittedName>
</protein>
<dbReference type="Proteomes" id="UP000295680">
    <property type="component" value="Unassembled WGS sequence"/>
</dbReference>
<evidence type="ECO:0000313" key="3">
    <source>
        <dbReference type="EMBL" id="TCO62459.1"/>
    </source>
</evidence>
<feature type="transmembrane region" description="Helical" evidence="1">
    <location>
        <begin position="32"/>
        <end position="50"/>
    </location>
</feature>
<keyword evidence="1" id="KW-0472">Membrane</keyword>
<dbReference type="RefSeq" id="WP_243726783.1">
    <property type="nucleotide sequence ID" value="NZ_SLWS01000002.1"/>
</dbReference>
<keyword evidence="4" id="KW-1185">Reference proteome</keyword>
<sequence>MTSTASMLDPASRSSVLDPSARRIWRSARGPVIVGAIVIAAAIVIMLLSGSNKAGSLEPESVTPDGSRAIARLLKDYRVQVSRVDTVAGAAAAVSGDTTLLVARPDWVPPDRLADLVGAAGHSVLVGPQGEALRKVLSGVDVRATVTVQTREPECAFDAARTAGNARIGGVSYHGPTTCYGGTLVSAGKITVLGDGTPLTNDVLDEDGNAALALHLLGPHPRVVWYMPSLSEAAGQQGSRSFFDLVPGGWKYGLIMAAIAVVLLALWRGRRLGPVVTEPLPIVVRAAETTEGRARLYRRARATDHAATALRQATVGRLLPMLGLAVDASPAAVVERVAERTGRPGPEIHPVLYGPPPSTEQALVHLANALDNLTNEVRTK</sequence>
<reference evidence="3 4" key="1">
    <citation type="submission" date="2019-03" db="EMBL/GenBank/DDBJ databases">
        <title>Genomic Encyclopedia of Type Strains, Phase IV (KMG-IV): sequencing the most valuable type-strain genomes for metagenomic binning, comparative biology and taxonomic classification.</title>
        <authorList>
            <person name="Goeker M."/>
        </authorList>
    </citation>
    <scope>NUCLEOTIDE SEQUENCE [LARGE SCALE GENOMIC DNA]</scope>
    <source>
        <strain evidence="3 4">DSM 45934</strain>
    </source>
</reference>
<gene>
    <name evidence="3" type="ORF">EV192_102597</name>
</gene>
<name>A0A4R2JYV9_9PSEU</name>
<dbReference type="InterPro" id="IPR025646">
    <property type="entry name" value="DUF4350"/>
</dbReference>
<evidence type="ECO:0000259" key="2">
    <source>
        <dbReference type="Pfam" id="PF14258"/>
    </source>
</evidence>
<keyword evidence="1" id="KW-1133">Transmembrane helix</keyword>